<dbReference type="Proteomes" id="UP001255185">
    <property type="component" value="Unassembled WGS sequence"/>
</dbReference>
<sequence length="661" mass="77115">MAKKFLLFIFLLLSLTTFAQRKQKGNPAPSSQSSANDRSGNPDAEKNVKPKSPKAPIDLYRVITLERDTTYIDTSLSIQKEYIYNYLRRDSFGLLAFANEGQTYQTLQFGLNDFSPFPEFGFKAKHFNFLEANQIKYYSVATPLTELYFKTVMEQGQSLDAFIAVNTSERLNFSIAYKGLRSLGKYVNQLSSTGNFRFTTSYHTSSKRYAVNMHITSQDMSNGENGGITNPEDFEGKDQDFRDRARLNVYFQDATSLLDGNRYFVDHHFRFNKEEGENNLYIDHQFNYENKFFEYTQTNLTSLIPSEPLDIVVQRFGDSYTSGNIRDKTRYNRMYNKLGATYENKTLGQFQFFVEDFRYNHYYNSILIFDDKPTIPSSIGDRINTVGGQYRYQKGNWNGKALYSNSISDQEMSNLDLTATYTLNEDNLFSFQYQNISKLPDHIYNLYQSSYKAYNWVNDFNNEKINNFEVKAETQWASASLQLTTLNNKLYFSDNSTAQDTLLVSPKQYGNTINYLSLKISKEIRVGKFALDNTILYQKVDQDSPILNVPELVTRNTLYFSDHFFKKAMFLQTGITFNYFTKYFANDYNPLIGEFYVQDKKEIGEFPMFDFFINAKIRQTRIYLKAEHFNSSLTGNDFYSAPSYPYRDFMVRFGLVWNFFQ</sequence>
<dbReference type="Pfam" id="PF14121">
    <property type="entry name" value="Porin_10"/>
    <property type="match status" value="1"/>
</dbReference>
<evidence type="ECO:0000313" key="3">
    <source>
        <dbReference type="EMBL" id="MDR6966961.1"/>
    </source>
</evidence>
<feature type="region of interest" description="Disordered" evidence="1">
    <location>
        <begin position="23"/>
        <end position="53"/>
    </location>
</feature>
<comment type="caution">
    <text evidence="3">The sequence shown here is derived from an EMBL/GenBank/DDBJ whole genome shotgun (WGS) entry which is preliminary data.</text>
</comment>
<keyword evidence="4" id="KW-1185">Reference proteome</keyword>
<name>A0ABU1TLW2_9FLAO</name>
<feature type="signal peptide" evidence="2">
    <location>
        <begin position="1"/>
        <end position="19"/>
    </location>
</feature>
<keyword evidence="2" id="KW-0732">Signal</keyword>
<evidence type="ECO:0008006" key="5">
    <source>
        <dbReference type="Google" id="ProtNLM"/>
    </source>
</evidence>
<organism evidence="3 4">
    <name type="scientific">Flavobacterium arsenatis</name>
    <dbReference type="NCBI Taxonomy" id="1484332"/>
    <lineage>
        <taxon>Bacteria</taxon>
        <taxon>Pseudomonadati</taxon>
        <taxon>Bacteroidota</taxon>
        <taxon>Flavobacteriia</taxon>
        <taxon>Flavobacteriales</taxon>
        <taxon>Flavobacteriaceae</taxon>
        <taxon>Flavobacterium</taxon>
    </lineage>
</organism>
<dbReference type="RefSeq" id="WP_310024876.1">
    <property type="nucleotide sequence ID" value="NZ_JAVDVI010000003.1"/>
</dbReference>
<feature type="compositionally biased region" description="Polar residues" evidence="1">
    <location>
        <begin position="28"/>
        <end position="39"/>
    </location>
</feature>
<feature type="chain" id="PRO_5045331320" description="Porin" evidence="2">
    <location>
        <begin position="20"/>
        <end position="661"/>
    </location>
</feature>
<accession>A0ABU1TLW2</accession>
<proteinExistence type="predicted"/>
<gene>
    <name evidence="3" type="ORF">J2X31_000961</name>
</gene>
<reference evidence="3 4" key="1">
    <citation type="submission" date="2023-07" db="EMBL/GenBank/DDBJ databases">
        <title>Sorghum-associated microbial communities from plants grown in Nebraska, USA.</title>
        <authorList>
            <person name="Schachtman D."/>
        </authorList>
    </citation>
    <scope>NUCLEOTIDE SEQUENCE [LARGE SCALE GENOMIC DNA]</scope>
    <source>
        <strain evidence="3 4">3773</strain>
    </source>
</reference>
<evidence type="ECO:0000256" key="1">
    <source>
        <dbReference type="SAM" id="MobiDB-lite"/>
    </source>
</evidence>
<evidence type="ECO:0000256" key="2">
    <source>
        <dbReference type="SAM" id="SignalP"/>
    </source>
</evidence>
<dbReference type="InterPro" id="IPR025631">
    <property type="entry name" value="Porin_10"/>
</dbReference>
<evidence type="ECO:0000313" key="4">
    <source>
        <dbReference type="Proteomes" id="UP001255185"/>
    </source>
</evidence>
<protein>
    <recommendedName>
        <fullName evidence="5">Porin</fullName>
    </recommendedName>
</protein>
<dbReference type="EMBL" id="JAVDVI010000003">
    <property type="protein sequence ID" value="MDR6966961.1"/>
    <property type="molecule type" value="Genomic_DNA"/>
</dbReference>